<dbReference type="Proteomes" id="UP000243904">
    <property type="component" value="Chromosome I"/>
</dbReference>
<dbReference type="InterPro" id="IPR019405">
    <property type="entry name" value="Lactonase_7-beta_prop"/>
</dbReference>
<feature type="signal peptide" evidence="1">
    <location>
        <begin position="1"/>
        <end position="24"/>
    </location>
</feature>
<gene>
    <name evidence="2" type="ORF">SAMN05444158_4498</name>
</gene>
<keyword evidence="3" id="KW-1185">Reference proteome</keyword>
<keyword evidence="1" id="KW-0732">Signal</keyword>
<dbReference type="PANTHER" id="PTHR47197">
    <property type="entry name" value="PROTEIN NIRF"/>
    <property type="match status" value="1"/>
</dbReference>
<organism evidence="2 3">
    <name type="scientific">Bradyrhizobium canariense</name>
    <dbReference type="NCBI Taxonomy" id="255045"/>
    <lineage>
        <taxon>Bacteria</taxon>
        <taxon>Pseudomonadati</taxon>
        <taxon>Pseudomonadota</taxon>
        <taxon>Alphaproteobacteria</taxon>
        <taxon>Hyphomicrobiales</taxon>
        <taxon>Nitrobacteraceae</taxon>
        <taxon>Bradyrhizobium</taxon>
    </lineage>
</organism>
<evidence type="ECO:0000256" key="1">
    <source>
        <dbReference type="SAM" id="SignalP"/>
    </source>
</evidence>
<dbReference type="Gene3D" id="2.130.10.10">
    <property type="entry name" value="YVTN repeat-like/Quinoprotein amine dehydrogenase"/>
    <property type="match status" value="2"/>
</dbReference>
<evidence type="ECO:0000313" key="3">
    <source>
        <dbReference type="Proteomes" id="UP000243904"/>
    </source>
</evidence>
<proteinExistence type="predicted"/>
<feature type="chain" id="PRO_5009265855" evidence="1">
    <location>
        <begin position="25"/>
        <end position="390"/>
    </location>
</feature>
<dbReference type="InterPro" id="IPR051200">
    <property type="entry name" value="Host-pathogen_enzymatic-act"/>
</dbReference>
<dbReference type="Pfam" id="PF10282">
    <property type="entry name" value="Lactonase"/>
    <property type="match status" value="1"/>
</dbReference>
<dbReference type="InterPro" id="IPR015943">
    <property type="entry name" value="WD40/YVTN_repeat-like_dom_sf"/>
</dbReference>
<dbReference type="GO" id="GO:0003677">
    <property type="term" value="F:DNA binding"/>
    <property type="evidence" value="ECO:0007669"/>
    <property type="project" value="UniProtKB-KW"/>
</dbReference>
<protein>
    <submittedName>
        <fullName evidence="2">DNA-binding beta-propeller fold protein YncE</fullName>
    </submittedName>
</protein>
<dbReference type="InterPro" id="IPR011048">
    <property type="entry name" value="Haem_d1_sf"/>
</dbReference>
<accession>A0A1H1XUQ8</accession>
<dbReference type="SUPFAM" id="SSF51004">
    <property type="entry name" value="C-terminal (heme d1) domain of cytochrome cd1-nitrite reductase"/>
    <property type="match status" value="1"/>
</dbReference>
<dbReference type="PANTHER" id="PTHR47197:SF3">
    <property type="entry name" value="DIHYDRO-HEME D1 DEHYDROGENASE"/>
    <property type="match status" value="1"/>
</dbReference>
<dbReference type="EMBL" id="LT629750">
    <property type="protein sequence ID" value="SDT12964.1"/>
    <property type="molecule type" value="Genomic_DNA"/>
</dbReference>
<reference evidence="3" key="1">
    <citation type="submission" date="2016-10" db="EMBL/GenBank/DDBJ databases">
        <authorList>
            <person name="Varghese N."/>
            <person name="Submissions S."/>
        </authorList>
    </citation>
    <scope>NUCLEOTIDE SEQUENCE [LARGE SCALE GENOMIC DNA]</scope>
    <source>
        <strain evidence="3">GAS369</strain>
    </source>
</reference>
<name>A0A1H1XUQ8_9BRAD</name>
<evidence type="ECO:0000313" key="2">
    <source>
        <dbReference type="EMBL" id="SDT12964.1"/>
    </source>
</evidence>
<sequence>MPANRAVRLSVGAAILLASSSLNLAYAKPFMIVGLDEKTLWDADGKAILAPDGKDQVLIVDLANPESPKIAASLPLKNSVVGPPVNVDIDPTGSIALVADSVDVTKDGDTLKQVPDNKIYVIDLKANPPKLAATITGGKQPSGLNISPSGKMALVANRGDNSISVLSINGTDVKVTDTIAMPDSVAHVMFTPDGKRALAVRFPANKVSMLDIAGDKVTYNKIDLPTGQWPYNVVVTPNGKIALTSDNGGAGSSDGNVDTSSVIDLEANPPRIIDRVVVGDGPEGLAVSPKGDLAVSVILRGSNMKNAFFYKKNGSVSVLKIDGKKVTKIGDIEVGGLPEAAQFTPDGKYILVGNYLDQDFSILKVNGTKVTDTGKRFKVPGHPASARMSR</sequence>
<dbReference type="AlphaFoldDB" id="A0A1H1XUQ8"/>
<dbReference type="RefSeq" id="WP_174556559.1">
    <property type="nucleotide sequence ID" value="NZ_LT629750.1"/>
</dbReference>
<keyword evidence="2" id="KW-0238">DNA-binding</keyword>